<evidence type="ECO:0000313" key="4">
    <source>
        <dbReference type="Proteomes" id="UP000054481"/>
    </source>
</evidence>
<feature type="signal peptide" evidence="2">
    <location>
        <begin position="1"/>
        <end position="24"/>
    </location>
</feature>
<dbReference type="PANTHER" id="PTHR34853">
    <property type="match status" value="1"/>
</dbReference>
<dbReference type="InterPro" id="IPR005152">
    <property type="entry name" value="Lipase_secreted"/>
</dbReference>
<feature type="chain" id="PRO_5013433197" description="Triacylglycerol lipase" evidence="2">
    <location>
        <begin position="25"/>
        <end position="440"/>
    </location>
</feature>
<organism evidence="3 4">
    <name type="scientific">Hirsutella minnesotensis 3608</name>
    <dbReference type="NCBI Taxonomy" id="1043627"/>
    <lineage>
        <taxon>Eukaryota</taxon>
        <taxon>Fungi</taxon>
        <taxon>Dikarya</taxon>
        <taxon>Ascomycota</taxon>
        <taxon>Pezizomycotina</taxon>
        <taxon>Sordariomycetes</taxon>
        <taxon>Hypocreomycetidae</taxon>
        <taxon>Hypocreales</taxon>
        <taxon>Ophiocordycipitaceae</taxon>
        <taxon>Hirsutella</taxon>
    </lineage>
</organism>
<evidence type="ECO:0000256" key="1">
    <source>
        <dbReference type="ARBA" id="ARBA00022801"/>
    </source>
</evidence>
<dbReference type="PIRSF" id="PIRSF029171">
    <property type="entry name" value="Esterase_LipA"/>
    <property type="match status" value="1"/>
</dbReference>
<evidence type="ECO:0008006" key="5">
    <source>
        <dbReference type="Google" id="ProtNLM"/>
    </source>
</evidence>
<dbReference type="Gene3D" id="3.40.50.1820">
    <property type="entry name" value="alpha/beta hydrolase"/>
    <property type="match status" value="1"/>
</dbReference>
<reference evidence="3 4" key="1">
    <citation type="journal article" date="2014" name="Genome Biol. Evol.">
        <title>Comparative genomics and transcriptomics analyses reveal divergent lifestyle features of nematode endoparasitic fungus Hirsutella minnesotensis.</title>
        <authorList>
            <person name="Lai Y."/>
            <person name="Liu K."/>
            <person name="Zhang X."/>
            <person name="Zhang X."/>
            <person name="Li K."/>
            <person name="Wang N."/>
            <person name="Shu C."/>
            <person name="Wu Y."/>
            <person name="Wang C."/>
            <person name="Bushley K.E."/>
            <person name="Xiang M."/>
            <person name="Liu X."/>
        </authorList>
    </citation>
    <scope>NUCLEOTIDE SEQUENCE [LARGE SCALE GENOMIC DNA]</scope>
    <source>
        <strain evidence="3 4">3608</strain>
    </source>
</reference>
<evidence type="ECO:0000313" key="3">
    <source>
        <dbReference type="EMBL" id="KJZ68397.1"/>
    </source>
</evidence>
<keyword evidence="2" id="KW-0732">Signal</keyword>
<dbReference type="Proteomes" id="UP000054481">
    <property type="component" value="Unassembled WGS sequence"/>
</dbReference>
<sequence>MFSRLNSLKLAQGLLLILVALIKADPLTKPAPAKDPFYHPPKNIDNLKPGAIIRHRTPPSPIAKFLGKPDIKDSYQILYKTTNSFNQSIATALTVLVPPNADFNKVISYQVFQDDAFIECSPSFALQETGFKFRDITIQFEFVAAVGNLLSRGWIAILPDHEGPNAAFLANRLAAHAVLDGIRAATRSGNITGIAKDPRVVLWGYSGGAVATGWAVEQQPSYAPELNIAGAAYGGILSNLLSGFGAVDGTIFAGLAVSALVGLSHEYEQIDDMLNRHVLPKYKPLILHAKKQCLVDNAVESLFRDVRGIVDDRSIWTKDPFVSVLKENDMGKAIPKIPLYIYHGMIDQVSPLHNTDVLVRNYCQHGAKVEYIRLHRDEHLLSFITGFPGALSWLINIMDGNIFPVGCKTKNLSLSPTDSKVTKLVDSSLIIDLLRSFKIS</sequence>
<gene>
    <name evidence="3" type="ORF">HIM_12213</name>
</gene>
<evidence type="ECO:0000256" key="2">
    <source>
        <dbReference type="PIRNR" id="PIRNR029171"/>
    </source>
</evidence>
<dbReference type="GO" id="GO:0004806">
    <property type="term" value="F:triacylglycerol lipase activity"/>
    <property type="evidence" value="ECO:0007669"/>
    <property type="project" value="UniProtKB-UniRule"/>
</dbReference>
<dbReference type="PANTHER" id="PTHR34853:SF5">
    <property type="entry name" value="LIP-DOMAIN-CONTAINING PROTEIN-RELATED"/>
    <property type="match status" value="1"/>
</dbReference>
<protein>
    <recommendedName>
        <fullName evidence="5">Triacylglycerol lipase</fullName>
    </recommendedName>
</protein>
<dbReference type="EMBL" id="KQ030906">
    <property type="protein sequence ID" value="KJZ68397.1"/>
    <property type="molecule type" value="Genomic_DNA"/>
</dbReference>
<keyword evidence="1" id="KW-0378">Hydrolase</keyword>
<dbReference type="AlphaFoldDB" id="A0A0F7ZW58"/>
<dbReference type="Gene3D" id="1.10.260.130">
    <property type="match status" value="1"/>
</dbReference>
<keyword evidence="4" id="KW-1185">Reference proteome</keyword>
<name>A0A0F7ZW58_9HYPO</name>
<dbReference type="OrthoDB" id="2373480at2759"/>
<dbReference type="GO" id="GO:0016042">
    <property type="term" value="P:lipid catabolic process"/>
    <property type="evidence" value="ECO:0007669"/>
    <property type="project" value="UniProtKB-UniRule"/>
</dbReference>
<dbReference type="SUPFAM" id="SSF53474">
    <property type="entry name" value="alpha/beta-Hydrolases"/>
    <property type="match status" value="1"/>
</dbReference>
<comment type="similarity">
    <text evidence="2">Belongs to the AB hydrolase superfamily. Lipase family.</text>
</comment>
<dbReference type="InterPro" id="IPR029058">
    <property type="entry name" value="AB_hydrolase_fold"/>
</dbReference>
<accession>A0A0F7ZW58</accession>
<dbReference type="Pfam" id="PF03583">
    <property type="entry name" value="LIP"/>
    <property type="match status" value="1"/>
</dbReference>
<proteinExistence type="inferred from homology"/>